<organism evidence="2 3">
    <name type="scientific">Pandoraea captiosa</name>
    <dbReference type="NCBI Taxonomy" id="2508302"/>
    <lineage>
        <taxon>Bacteria</taxon>
        <taxon>Pseudomonadati</taxon>
        <taxon>Pseudomonadota</taxon>
        <taxon>Betaproteobacteria</taxon>
        <taxon>Burkholderiales</taxon>
        <taxon>Burkholderiaceae</taxon>
        <taxon>Pandoraea</taxon>
    </lineage>
</organism>
<dbReference type="RefSeq" id="WP_150627359.1">
    <property type="nucleotide sequence ID" value="NZ_CABPSQ010000013.1"/>
</dbReference>
<protein>
    <recommendedName>
        <fullName evidence="4">Replicative helicase inhibitor G39P N-terminal domain-containing protein</fullName>
    </recommendedName>
</protein>
<proteinExistence type="predicted"/>
<reference evidence="2 3" key="1">
    <citation type="submission" date="2019-08" db="EMBL/GenBank/DDBJ databases">
        <authorList>
            <person name="Peeters C."/>
        </authorList>
    </citation>
    <scope>NUCLEOTIDE SEQUENCE [LARGE SCALE GENOMIC DNA]</scope>
    <source>
        <strain evidence="2 3">LMG 31118</strain>
    </source>
</reference>
<evidence type="ECO:0008006" key="4">
    <source>
        <dbReference type="Google" id="ProtNLM"/>
    </source>
</evidence>
<name>A0A5E5AK74_9BURK</name>
<dbReference type="Gene3D" id="1.10.8.200">
    <property type="entry name" value="Replisome organizer (g39p helicase loader/inhibitor protein)"/>
    <property type="match status" value="1"/>
</dbReference>
<dbReference type="AlphaFoldDB" id="A0A5E5AK74"/>
<dbReference type="Proteomes" id="UP000414136">
    <property type="component" value="Unassembled WGS sequence"/>
</dbReference>
<evidence type="ECO:0000313" key="2">
    <source>
        <dbReference type="EMBL" id="VVE74171.1"/>
    </source>
</evidence>
<sequence length="256" mass="27683">MTPSDRPALAQALAVAYEVARQPAPAKGVFDVFVRLLTPYPISAVTRAIDLHMASSEFAPTPAALLKHLEFSGPQRIAADEAWAIALASSDEAATVWLTDEILKAFDSARELLASDEVAARMAFKAAYTRITEANRMAGIEPAVIRSPGTDRTTDAAADQKAIALGFISAAEVERKYPALAAPVTQNVGLLAAPSKSDSDEARKAKEQFRVMVERMRNGPAGESHESRIARERHEATQVTKRELAERVAAYERGQQ</sequence>
<gene>
    <name evidence="2" type="ORF">PCA31118_04695</name>
</gene>
<evidence type="ECO:0000313" key="3">
    <source>
        <dbReference type="Proteomes" id="UP000414136"/>
    </source>
</evidence>
<dbReference type="OrthoDB" id="8611426at2"/>
<dbReference type="EMBL" id="CABPSQ010000013">
    <property type="protein sequence ID" value="VVE74171.1"/>
    <property type="molecule type" value="Genomic_DNA"/>
</dbReference>
<accession>A0A5E5AK74</accession>
<keyword evidence="3" id="KW-1185">Reference proteome</keyword>
<feature type="region of interest" description="Disordered" evidence="1">
    <location>
        <begin position="216"/>
        <end position="239"/>
    </location>
</feature>
<evidence type="ECO:0000256" key="1">
    <source>
        <dbReference type="SAM" id="MobiDB-lite"/>
    </source>
</evidence>